<dbReference type="RefSeq" id="WP_328289814.1">
    <property type="nucleotide sequence ID" value="NZ_WMBB01000003.1"/>
</dbReference>
<dbReference type="SUPFAM" id="SSF51905">
    <property type="entry name" value="FAD/NAD(P)-binding domain"/>
    <property type="match status" value="1"/>
</dbReference>
<comment type="cofactor">
    <cofactor evidence="1">
        <name>FAD</name>
        <dbReference type="ChEBI" id="CHEBI:57692"/>
    </cofactor>
</comment>
<feature type="domain" description="FAD-binding" evidence="5">
    <location>
        <begin position="278"/>
        <end position="338"/>
    </location>
</feature>
<dbReference type="EMBL" id="WMBB01000003">
    <property type="protein sequence ID" value="MTE12546.1"/>
    <property type="molecule type" value="Genomic_DNA"/>
</dbReference>
<organism evidence="6 7">
    <name type="scientific">Nocardia aurantiaca</name>
    <dbReference type="NCBI Taxonomy" id="2675850"/>
    <lineage>
        <taxon>Bacteria</taxon>
        <taxon>Bacillati</taxon>
        <taxon>Actinomycetota</taxon>
        <taxon>Actinomycetes</taxon>
        <taxon>Mycobacteriales</taxon>
        <taxon>Nocardiaceae</taxon>
        <taxon>Nocardia</taxon>
    </lineage>
</organism>
<name>A0A6I3KU22_9NOCA</name>
<sequence length="405" mass="44142">MTRPLTAIISGGGIGGLAAALALRQRGIRVRVFERATELRDGGAGLHIWTNGTIALERLGVLREVLDTAPVQHVTHFGTWRGDLFGAWPVGDFIDRYGCPTIAVERSVLHRVLSAAVSAYQDDAEIRTGAAVIGFQQDTAGVTAELSDGDRVRGDILIGADGINGAVRPGLLGTRPPRYTGYIAWRGKAELRHEKIPPGTFYALFGPGTRFTFYDVAPGVVHWMSVANGAPGGRDSEDVQSMLIERHGGWMPPVTDILAATEPEAIIRGDVMDRPPDRRWGSGRVTLLGDAAHPITFNIGQGACQALEDALVLAEELDAADPVGALRRYERQRRARTAGLQRVAWRIGRLGALEDPLLIRLRELGMRMVWPRLVFRIAERDQIAYAARWCTPNTLPDNIFQIDGA</sequence>
<keyword evidence="4" id="KW-0560">Oxidoreductase</keyword>
<comment type="caution">
    <text evidence="6">The sequence shown here is derived from an EMBL/GenBank/DDBJ whole genome shotgun (WGS) entry which is preliminary data.</text>
</comment>
<dbReference type="GO" id="GO:0071949">
    <property type="term" value="F:FAD binding"/>
    <property type="evidence" value="ECO:0007669"/>
    <property type="project" value="InterPro"/>
</dbReference>
<evidence type="ECO:0000313" key="6">
    <source>
        <dbReference type="EMBL" id="MTE12546.1"/>
    </source>
</evidence>
<evidence type="ECO:0000313" key="7">
    <source>
        <dbReference type="Proteomes" id="UP000432464"/>
    </source>
</evidence>
<keyword evidence="3" id="KW-0274">FAD</keyword>
<evidence type="ECO:0000259" key="5">
    <source>
        <dbReference type="Pfam" id="PF01494"/>
    </source>
</evidence>
<protein>
    <submittedName>
        <fullName evidence="6">NAD(P)-binding protein</fullName>
    </submittedName>
</protein>
<dbReference type="PRINTS" id="PR00420">
    <property type="entry name" value="RNGMNOXGNASE"/>
</dbReference>
<dbReference type="PANTHER" id="PTHR46496">
    <property type="match status" value="1"/>
</dbReference>
<dbReference type="InterPro" id="IPR036188">
    <property type="entry name" value="FAD/NAD-bd_sf"/>
</dbReference>
<dbReference type="Pfam" id="PF01494">
    <property type="entry name" value="FAD_binding_3"/>
    <property type="match status" value="2"/>
</dbReference>
<dbReference type="InterPro" id="IPR002938">
    <property type="entry name" value="FAD-bd"/>
</dbReference>
<evidence type="ECO:0000256" key="2">
    <source>
        <dbReference type="ARBA" id="ARBA00022630"/>
    </source>
</evidence>
<proteinExistence type="predicted"/>
<keyword evidence="2" id="KW-0285">Flavoprotein</keyword>
<dbReference type="Proteomes" id="UP000432464">
    <property type="component" value="Unassembled WGS sequence"/>
</dbReference>
<evidence type="ECO:0000256" key="4">
    <source>
        <dbReference type="ARBA" id="ARBA00023002"/>
    </source>
</evidence>
<accession>A0A6I3KU22</accession>
<keyword evidence="7" id="KW-1185">Reference proteome</keyword>
<gene>
    <name evidence="6" type="ORF">GLP40_07110</name>
</gene>
<evidence type="ECO:0000256" key="1">
    <source>
        <dbReference type="ARBA" id="ARBA00001974"/>
    </source>
</evidence>
<dbReference type="GO" id="GO:0016491">
    <property type="term" value="F:oxidoreductase activity"/>
    <property type="evidence" value="ECO:0007669"/>
    <property type="project" value="UniProtKB-KW"/>
</dbReference>
<reference evidence="6 7" key="1">
    <citation type="submission" date="2019-11" db="EMBL/GenBank/DDBJ databases">
        <title>Nocardia sp. nov. CT2-14 isolated from soil.</title>
        <authorList>
            <person name="Kanchanasin P."/>
            <person name="Tanasupawat S."/>
            <person name="Yuki M."/>
            <person name="Kudo T."/>
        </authorList>
    </citation>
    <scope>NUCLEOTIDE SEQUENCE [LARGE SCALE GENOMIC DNA]</scope>
    <source>
        <strain evidence="6 7">CT2-14</strain>
    </source>
</reference>
<dbReference type="AlphaFoldDB" id="A0A6I3KU22"/>
<dbReference type="Gene3D" id="3.50.50.60">
    <property type="entry name" value="FAD/NAD(P)-binding domain"/>
    <property type="match status" value="1"/>
</dbReference>
<evidence type="ECO:0000256" key="3">
    <source>
        <dbReference type="ARBA" id="ARBA00022827"/>
    </source>
</evidence>
<feature type="domain" description="FAD-binding" evidence="5">
    <location>
        <begin position="7"/>
        <end position="170"/>
    </location>
</feature>
<dbReference type="PANTHER" id="PTHR46496:SF1">
    <property type="entry name" value="ZEAXANTHIN EPOXIDASE, CHLOROPLASTIC"/>
    <property type="match status" value="1"/>
</dbReference>